<evidence type="ECO:0008006" key="3">
    <source>
        <dbReference type="Google" id="ProtNLM"/>
    </source>
</evidence>
<dbReference type="PANTHER" id="PTHR47027">
    <property type="entry name" value="REVERSE TRANSCRIPTASE DOMAIN-CONTAINING PROTEIN"/>
    <property type="match status" value="1"/>
</dbReference>
<evidence type="ECO:0000313" key="2">
    <source>
        <dbReference type="Proteomes" id="UP001218218"/>
    </source>
</evidence>
<reference evidence="1" key="1">
    <citation type="submission" date="2023-03" db="EMBL/GenBank/DDBJ databases">
        <title>Massive genome expansion in bonnet fungi (Mycena s.s.) driven by repeated elements and novel gene families across ecological guilds.</title>
        <authorList>
            <consortium name="Lawrence Berkeley National Laboratory"/>
            <person name="Harder C.B."/>
            <person name="Miyauchi S."/>
            <person name="Viragh M."/>
            <person name="Kuo A."/>
            <person name="Thoen E."/>
            <person name="Andreopoulos B."/>
            <person name="Lu D."/>
            <person name="Skrede I."/>
            <person name="Drula E."/>
            <person name="Henrissat B."/>
            <person name="Morin E."/>
            <person name="Kohler A."/>
            <person name="Barry K."/>
            <person name="LaButti K."/>
            <person name="Morin E."/>
            <person name="Salamov A."/>
            <person name="Lipzen A."/>
            <person name="Mereny Z."/>
            <person name="Hegedus B."/>
            <person name="Baldrian P."/>
            <person name="Stursova M."/>
            <person name="Weitz H."/>
            <person name="Taylor A."/>
            <person name="Grigoriev I.V."/>
            <person name="Nagy L.G."/>
            <person name="Martin F."/>
            <person name="Kauserud H."/>
        </authorList>
    </citation>
    <scope>NUCLEOTIDE SEQUENCE</scope>
    <source>
        <strain evidence="1">CBHHK002</strain>
    </source>
</reference>
<comment type="caution">
    <text evidence="1">The sequence shown here is derived from an EMBL/GenBank/DDBJ whole genome shotgun (WGS) entry which is preliminary data.</text>
</comment>
<proteinExistence type="predicted"/>
<evidence type="ECO:0000313" key="1">
    <source>
        <dbReference type="EMBL" id="KAJ7301778.1"/>
    </source>
</evidence>
<dbReference type="PANTHER" id="PTHR47027:SF20">
    <property type="entry name" value="REVERSE TRANSCRIPTASE-LIKE PROTEIN WITH RNA-DIRECTED DNA POLYMERASE DOMAIN"/>
    <property type="match status" value="1"/>
</dbReference>
<organism evidence="1 2">
    <name type="scientific">Mycena albidolilacea</name>
    <dbReference type="NCBI Taxonomy" id="1033008"/>
    <lineage>
        <taxon>Eukaryota</taxon>
        <taxon>Fungi</taxon>
        <taxon>Dikarya</taxon>
        <taxon>Basidiomycota</taxon>
        <taxon>Agaricomycotina</taxon>
        <taxon>Agaricomycetes</taxon>
        <taxon>Agaricomycetidae</taxon>
        <taxon>Agaricales</taxon>
        <taxon>Marasmiineae</taxon>
        <taxon>Mycenaceae</taxon>
        <taxon>Mycena</taxon>
    </lineage>
</organism>
<dbReference type="Proteomes" id="UP001218218">
    <property type="component" value="Unassembled WGS sequence"/>
</dbReference>
<keyword evidence="2" id="KW-1185">Reference proteome</keyword>
<sequence length="450" mass="51385">MCTRWFPADHDDIELSGIFMSHIEHADDVALFSTTAAGLQRRLDSFASWCSANSMVISVGKTKWMVFGPLPRKTPSLFVNGNVVDLVHEYKFVGIWFTSVKRHLFEKHYSVKASKAQGLAHASFTVDSMIGSLPPKEGIRLYMARVDPHLISACEVVLDVTSRLVAKLEKPQKRYLRRLLGLHPRSMRAILFTETGLLPIRYRRAILALHHAKYWARLPDGYYAKAAYMSSLRLSNSGNISWASDIRVVLSSFPIPVACTVSSLESHDSIDELISAVKLSCETSMQTELDRAERTYLLRNRLETDEDGKLRTVVLRFRHYLRLISVPHRKAFTRFLLSDHDLAVEALRYPGRNRKYHIPRAWRLCRFCYLDVEDESHAALVCTAHPELTPLRTVFLRDVFALQPTLHHLATTRSADNFLGSLLLDRTVTTRVAKFVHDVLRIFDTKEIPV</sequence>
<dbReference type="EMBL" id="JARIHO010000127">
    <property type="protein sequence ID" value="KAJ7301778.1"/>
    <property type="molecule type" value="Genomic_DNA"/>
</dbReference>
<name>A0AAD6YYT6_9AGAR</name>
<gene>
    <name evidence="1" type="ORF">DFH08DRAFT_794941</name>
</gene>
<protein>
    <recommendedName>
        <fullName evidence="3">Reverse transcriptase domain-containing protein</fullName>
    </recommendedName>
</protein>
<accession>A0AAD6YYT6</accession>
<dbReference type="AlphaFoldDB" id="A0AAD6YYT6"/>